<organism evidence="2 3">
    <name type="scientific">Sporolactobacillus kofuensis</name>
    <dbReference type="NCBI Taxonomy" id="269672"/>
    <lineage>
        <taxon>Bacteria</taxon>
        <taxon>Bacillati</taxon>
        <taxon>Bacillota</taxon>
        <taxon>Bacilli</taxon>
        <taxon>Bacillales</taxon>
        <taxon>Sporolactobacillaceae</taxon>
        <taxon>Sporolactobacillus</taxon>
    </lineage>
</organism>
<dbReference type="EMBL" id="JBHSTQ010000002">
    <property type="protein sequence ID" value="MFC6385657.1"/>
    <property type="molecule type" value="Genomic_DNA"/>
</dbReference>
<name>A0ABW1WAV4_9BACL</name>
<reference evidence="3" key="1">
    <citation type="journal article" date="2019" name="Int. J. Syst. Evol. Microbiol.">
        <title>The Global Catalogue of Microorganisms (GCM) 10K type strain sequencing project: providing services to taxonomists for standard genome sequencing and annotation.</title>
        <authorList>
            <consortium name="The Broad Institute Genomics Platform"/>
            <consortium name="The Broad Institute Genome Sequencing Center for Infectious Disease"/>
            <person name="Wu L."/>
            <person name="Ma J."/>
        </authorList>
    </citation>
    <scope>NUCLEOTIDE SEQUENCE [LARGE SCALE GENOMIC DNA]</scope>
    <source>
        <strain evidence="3">CCUG 42001</strain>
    </source>
</reference>
<proteinExistence type="predicted"/>
<evidence type="ECO:0000313" key="3">
    <source>
        <dbReference type="Proteomes" id="UP001596267"/>
    </source>
</evidence>
<feature type="compositionally biased region" description="Basic and acidic residues" evidence="1">
    <location>
        <begin position="67"/>
        <end position="76"/>
    </location>
</feature>
<keyword evidence="3" id="KW-1185">Reference proteome</keyword>
<feature type="region of interest" description="Disordered" evidence="1">
    <location>
        <begin position="30"/>
        <end position="76"/>
    </location>
</feature>
<gene>
    <name evidence="2" type="ORF">ACFP7A_03490</name>
</gene>
<accession>A0ABW1WAV4</accession>
<comment type="caution">
    <text evidence="2">The sequence shown here is derived from an EMBL/GenBank/DDBJ whole genome shotgun (WGS) entry which is preliminary data.</text>
</comment>
<sequence>MAEESKKEPKVIRVGKLIIKADEVIIQQEHKEQNNGPFHGGPIRQPNTNQPIARDFWGFPIPNSAPRDTEPQKEKE</sequence>
<evidence type="ECO:0000313" key="2">
    <source>
        <dbReference type="EMBL" id="MFC6385657.1"/>
    </source>
</evidence>
<protein>
    <submittedName>
        <fullName evidence="2">Uncharacterized protein</fullName>
    </submittedName>
</protein>
<evidence type="ECO:0000256" key="1">
    <source>
        <dbReference type="SAM" id="MobiDB-lite"/>
    </source>
</evidence>
<dbReference type="RefSeq" id="WP_253051835.1">
    <property type="nucleotide sequence ID" value="NZ_JAMXWN010000001.1"/>
</dbReference>
<dbReference type="Proteomes" id="UP001596267">
    <property type="component" value="Unassembled WGS sequence"/>
</dbReference>